<dbReference type="Proteomes" id="UP000799302">
    <property type="component" value="Unassembled WGS sequence"/>
</dbReference>
<evidence type="ECO:0000313" key="4">
    <source>
        <dbReference type="EMBL" id="KAF2665279.1"/>
    </source>
</evidence>
<evidence type="ECO:0000259" key="3">
    <source>
        <dbReference type="Pfam" id="PF23076"/>
    </source>
</evidence>
<accession>A0A6A6TYW7</accession>
<dbReference type="InterPro" id="IPR057081">
    <property type="entry name" value="PH_N"/>
</dbReference>
<sequence length="510" mass="57695">MERAIGRTAQSAEDVCSGLQLFLDNIPQRDAGIYESIHELLSLARGLGELRLDAVQYKRLPTPIEKDIRIFLESMNLTLGRVQNMFGETKLTKLNGEIAYSHIWNNFSMEMDETVGGGLWPRLELYNLFLKAMLENVRGETVEPKSLGRHRQKITRLLQSQQPSEPGYPSDTSSPISPHVSFPPMPPAWPGGPPAPSFPFPGSLDMRQYGPSSPTISTASWSTHTSGSMNSASNHWASFVFTGRHDSTPFPAALRRQSIVYGRPMPSALDRLAEDNYSQVSRIAFEADDMEARFYCRSADARARILLLKRDSAGALLFFCIPLTALKLTRDAATLDLYRMDRQQRKYEIWASLNFADYERLVLAYSTFAALKNQDAVMAPEGLHDDYFHTNAREEKLLFGGITVYPPSRRHALRLFRDTLSGGLRFEARPLRGPKMHVPLWTAFVAREVHETGWVRRVGGTQLELKRLDQHIFVDGYIPTLGRSGRFVIDFDSRDDCDSFIRAIKEARMD</sequence>
<name>A0A6A6TYW7_9PEZI</name>
<feature type="domain" description="PH" evidence="2">
    <location>
        <begin position="265"/>
        <end position="389"/>
    </location>
</feature>
<dbReference type="AlphaFoldDB" id="A0A6A6TYW7"/>
<protein>
    <submittedName>
        <fullName evidence="4">Uncharacterized protein</fullName>
    </submittedName>
</protein>
<dbReference type="OrthoDB" id="5345571at2759"/>
<evidence type="ECO:0000313" key="5">
    <source>
        <dbReference type="Proteomes" id="UP000799302"/>
    </source>
</evidence>
<feature type="region of interest" description="Disordered" evidence="1">
    <location>
        <begin position="159"/>
        <end position="201"/>
    </location>
</feature>
<dbReference type="InterPro" id="IPR057082">
    <property type="entry name" value="PH_C"/>
</dbReference>
<feature type="compositionally biased region" description="Polar residues" evidence="1">
    <location>
        <begin position="159"/>
        <end position="176"/>
    </location>
</feature>
<feature type="domain" description="PH" evidence="3">
    <location>
        <begin position="408"/>
        <end position="507"/>
    </location>
</feature>
<gene>
    <name evidence="4" type="ORF">BT63DRAFT_60541</name>
</gene>
<proteinExistence type="predicted"/>
<evidence type="ECO:0000256" key="1">
    <source>
        <dbReference type="SAM" id="MobiDB-lite"/>
    </source>
</evidence>
<dbReference type="EMBL" id="MU004240">
    <property type="protein sequence ID" value="KAF2665279.1"/>
    <property type="molecule type" value="Genomic_DNA"/>
</dbReference>
<evidence type="ECO:0000259" key="2">
    <source>
        <dbReference type="Pfam" id="PF23074"/>
    </source>
</evidence>
<dbReference type="Pfam" id="PF23076">
    <property type="entry name" value="PH_FT_C"/>
    <property type="match status" value="1"/>
</dbReference>
<reference evidence="4" key="1">
    <citation type="journal article" date="2020" name="Stud. Mycol.">
        <title>101 Dothideomycetes genomes: a test case for predicting lifestyles and emergence of pathogens.</title>
        <authorList>
            <person name="Haridas S."/>
            <person name="Albert R."/>
            <person name="Binder M."/>
            <person name="Bloem J."/>
            <person name="Labutti K."/>
            <person name="Salamov A."/>
            <person name="Andreopoulos B."/>
            <person name="Baker S."/>
            <person name="Barry K."/>
            <person name="Bills G."/>
            <person name="Bluhm B."/>
            <person name="Cannon C."/>
            <person name="Castanera R."/>
            <person name="Culley D."/>
            <person name="Daum C."/>
            <person name="Ezra D."/>
            <person name="Gonzalez J."/>
            <person name="Henrissat B."/>
            <person name="Kuo A."/>
            <person name="Liang C."/>
            <person name="Lipzen A."/>
            <person name="Lutzoni F."/>
            <person name="Magnuson J."/>
            <person name="Mondo S."/>
            <person name="Nolan M."/>
            <person name="Ohm R."/>
            <person name="Pangilinan J."/>
            <person name="Park H.-J."/>
            <person name="Ramirez L."/>
            <person name="Alfaro M."/>
            <person name="Sun H."/>
            <person name="Tritt A."/>
            <person name="Yoshinaga Y."/>
            <person name="Zwiers L.-H."/>
            <person name="Turgeon B."/>
            <person name="Goodwin S."/>
            <person name="Spatafora J."/>
            <person name="Crous P."/>
            <person name="Grigoriev I."/>
        </authorList>
    </citation>
    <scope>NUCLEOTIDE SEQUENCE</scope>
    <source>
        <strain evidence="4">CBS 115976</strain>
    </source>
</reference>
<feature type="compositionally biased region" description="Pro residues" evidence="1">
    <location>
        <begin position="181"/>
        <end position="199"/>
    </location>
</feature>
<organism evidence="4 5">
    <name type="scientific">Microthyrium microscopicum</name>
    <dbReference type="NCBI Taxonomy" id="703497"/>
    <lineage>
        <taxon>Eukaryota</taxon>
        <taxon>Fungi</taxon>
        <taxon>Dikarya</taxon>
        <taxon>Ascomycota</taxon>
        <taxon>Pezizomycotina</taxon>
        <taxon>Dothideomycetes</taxon>
        <taxon>Dothideomycetes incertae sedis</taxon>
        <taxon>Microthyriales</taxon>
        <taxon>Microthyriaceae</taxon>
        <taxon>Microthyrium</taxon>
    </lineage>
</organism>
<dbReference type="Pfam" id="PF23074">
    <property type="entry name" value="PH_FT_N"/>
    <property type="match status" value="1"/>
</dbReference>
<keyword evidence="5" id="KW-1185">Reference proteome</keyword>